<proteinExistence type="predicted"/>
<accession>A0A0B2UG76</accession>
<evidence type="ECO:0000313" key="3">
    <source>
        <dbReference type="Proteomes" id="UP000031012"/>
    </source>
</evidence>
<name>A0A0B2UG76_9GAMM</name>
<protein>
    <recommendedName>
        <fullName evidence="4">DUF805 domain-containing protein</fullName>
    </recommendedName>
</protein>
<dbReference type="PANTHER" id="PTHR34980:SF3">
    <property type="entry name" value="BLR8105 PROTEIN"/>
    <property type="match status" value="1"/>
</dbReference>
<evidence type="ECO:0008006" key="4">
    <source>
        <dbReference type="Google" id="ProtNLM"/>
    </source>
</evidence>
<feature type="transmembrane region" description="Helical" evidence="1">
    <location>
        <begin position="137"/>
        <end position="160"/>
    </location>
</feature>
<feature type="transmembrane region" description="Helical" evidence="1">
    <location>
        <begin position="63"/>
        <end position="84"/>
    </location>
</feature>
<evidence type="ECO:0000313" key="2">
    <source>
        <dbReference type="EMBL" id="KHN68037.1"/>
    </source>
</evidence>
<feature type="transmembrane region" description="Helical" evidence="1">
    <location>
        <begin position="96"/>
        <end position="117"/>
    </location>
</feature>
<dbReference type="PANTHER" id="PTHR34980">
    <property type="entry name" value="INNER MEMBRANE PROTEIN-RELATED-RELATED"/>
    <property type="match status" value="1"/>
</dbReference>
<keyword evidence="1" id="KW-0812">Transmembrane</keyword>
<dbReference type="AlphaFoldDB" id="A0A0B2UG76"/>
<keyword evidence="1" id="KW-1133">Transmembrane helix</keyword>
<sequence>MNSPFENQPLQQDSPFKASGRFGRLSYAAWTLLFTLVIVIAVLIVAFTFGLTNSEDLSGLSTAGMIVIGIVYIACIYVSFVFTIRRLHDRNNTGWLSLLMLIPAVNFIFMIYLFAAKGTEGTNDYGPQRPTLGWERVLGWIYIVLIPLAFVFAIVATIMAPTYEGYVEKSESVVIGTPSQSQ</sequence>
<dbReference type="Proteomes" id="UP000031012">
    <property type="component" value="Unassembled WGS sequence"/>
</dbReference>
<dbReference type="InterPro" id="IPR008523">
    <property type="entry name" value="DUF805"/>
</dbReference>
<dbReference type="GO" id="GO:0005886">
    <property type="term" value="C:plasma membrane"/>
    <property type="evidence" value="ECO:0007669"/>
    <property type="project" value="TreeGrafter"/>
</dbReference>
<comment type="caution">
    <text evidence="2">The sequence shown here is derived from an EMBL/GenBank/DDBJ whole genome shotgun (WGS) entry which is preliminary data.</text>
</comment>
<keyword evidence="1" id="KW-0472">Membrane</keyword>
<feature type="transmembrane region" description="Helical" evidence="1">
    <location>
        <begin position="27"/>
        <end position="51"/>
    </location>
</feature>
<gene>
    <name evidence="2" type="ORF">DH17_09985</name>
</gene>
<dbReference type="Pfam" id="PF05656">
    <property type="entry name" value="DUF805"/>
    <property type="match status" value="1"/>
</dbReference>
<reference evidence="2 3" key="1">
    <citation type="submission" date="2014-03" db="EMBL/GenBank/DDBJ databases">
        <title>Genome sequence of the diesel-degrader and plant-growth promoter Acinetobacter oleivorans PF-1 isolated from the roots of poplar tree.</title>
        <authorList>
            <person name="Gkorezis P."/>
            <person name="van Hamme J."/>
            <person name="Rineau F."/>
            <person name="Vangronsveld J."/>
            <person name="Francetti A."/>
        </authorList>
    </citation>
    <scope>NUCLEOTIDE SEQUENCE [LARGE SCALE GENOMIC DNA]</scope>
    <source>
        <strain evidence="2 3">PF1</strain>
    </source>
</reference>
<organism evidence="2 3">
    <name type="scientific">Acinetobacter oleivorans</name>
    <dbReference type="NCBI Taxonomy" id="1148157"/>
    <lineage>
        <taxon>Bacteria</taxon>
        <taxon>Pseudomonadati</taxon>
        <taxon>Pseudomonadota</taxon>
        <taxon>Gammaproteobacteria</taxon>
        <taxon>Moraxellales</taxon>
        <taxon>Moraxellaceae</taxon>
        <taxon>Acinetobacter</taxon>
    </lineage>
</organism>
<evidence type="ECO:0000256" key="1">
    <source>
        <dbReference type="SAM" id="Phobius"/>
    </source>
</evidence>
<dbReference type="EMBL" id="JHQK01000003">
    <property type="protein sequence ID" value="KHN68037.1"/>
    <property type="molecule type" value="Genomic_DNA"/>
</dbReference>